<reference evidence="3" key="1">
    <citation type="submission" date="2016-10" db="EMBL/GenBank/DDBJ databases">
        <authorList>
            <person name="Varghese N."/>
            <person name="Submissions S."/>
        </authorList>
    </citation>
    <scope>NUCLEOTIDE SEQUENCE [LARGE SCALE GENOMIC DNA]</scope>
    <source>
        <strain evidence="3">CGMCC 1.6474</strain>
    </source>
</reference>
<evidence type="ECO:0000256" key="1">
    <source>
        <dbReference type="SAM" id="Phobius"/>
    </source>
</evidence>
<keyword evidence="1" id="KW-0812">Transmembrane</keyword>
<keyword evidence="1" id="KW-0472">Membrane</keyword>
<keyword evidence="1" id="KW-1133">Transmembrane helix</keyword>
<proteinExistence type="predicted"/>
<protein>
    <submittedName>
        <fullName evidence="2">Uncharacterized protein</fullName>
    </submittedName>
</protein>
<name>A0A1I4ADI2_9HYPH</name>
<keyword evidence="3" id="KW-1185">Reference proteome</keyword>
<gene>
    <name evidence="2" type="ORF">SAMN04488125_102351</name>
</gene>
<dbReference type="AlphaFoldDB" id="A0A1I4ADI2"/>
<dbReference type="EMBL" id="FOSV01000002">
    <property type="protein sequence ID" value="SFK54373.1"/>
    <property type="molecule type" value="Genomic_DNA"/>
</dbReference>
<organism evidence="2 3">
    <name type="scientific">Methylorubrum salsuginis</name>
    <dbReference type="NCBI Taxonomy" id="414703"/>
    <lineage>
        <taxon>Bacteria</taxon>
        <taxon>Pseudomonadati</taxon>
        <taxon>Pseudomonadota</taxon>
        <taxon>Alphaproteobacteria</taxon>
        <taxon>Hyphomicrobiales</taxon>
        <taxon>Methylobacteriaceae</taxon>
        <taxon>Methylorubrum</taxon>
    </lineage>
</organism>
<feature type="transmembrane region" description="Helical" evidence="1">
    <location>
        <begin position="61"/>
        <end position="84"/>
    </location>
</feature>
<accession>A0A1I4ADI2</accession>
<dbReference type="Proteomes" id="UP000198804">
    <property type="component" value="Unassembled WGS sequence"/>
</dbReference>
<evidence type="ECO:0000313" key="3">
    <source>
        <dbReference type="Proteomes" id="UP000198804"/>
    </source>
</evidence>
<evidence type="ECO:0000313" key="2">
    <source>
        <dbReference type="EMBL" id="SFK54373.1"/>
    </source>
</evidence>
<sequence>MNLIGSDIDGQRLLNVSRRIGSATRHQSFHKYDFAVFDLPELMGVLDIDMFPSLLLRIAEAAFPVAVGGGSACMCVDLIAFVMLKDRKIMEINDCNAFARYEQSIPVAREQMVHS</sequence>